<evidence type="ECO:0000313" key="2">
    <source>
        <dbReference type="Proteomes" id="UP000059680"/>
    </source>
</evidence>
<keyword evidence="2" id="KW-1185">Reference proteome</keyword>
<dbReference type="Gramene" id="Os11t0592500-02">
    <property type="protein sequence ID" value="Os11t0592500-02"/>
    <property type="gene ID" value="Os11g0592500"/>
</dbReference>
<reference evidence="1 2" key="2">
    <citation type="journal article" date="2013" name="Plant Cell Physiol.">
        <title>Rice Annotation Project Database (RAP-DB): an integrative and interactive database for rice genomics.</title>
        <authorList>
            <person name="Sakai H."/>
            <person name="Lee S.S."/>
            <person name="Tanaka T."/>
            <person name="Numa H."/>
            <person name="Kim J."/>
            <person name="Kawahara Y."/>
            <person name="Wakimoto H."/>
            <person name="Yang C.C."/>
            <person name="Iwamoto M."/>
            <person name="Abe T."/>
            <person name="Yamada Y."/>
            <person name="Muto A."/>
            <person name="Inokuchi H."/>
            <person name="Ikemura T."/>
            <person name="Matsumoto T."/>
            <person name="Sasaki T."/>
            <person name="Itoh T."/>
        </authorList>
    </citation>
    <scope>NUCLEOTIDE SEQUENCE [LARGE SCALE GENOMIC DNA]</scope>
    <source>
        <strain evidence="2">cv. Nipponbare</strain>
    </source>
</reference>
<reference evidence="2" key="1">
    <citation type="journal article" date="2005" name="Nature">
        <title>The map-based sequence of the rice genome.</title>
        <authorList>
            <consortium name="International rice genome sequencing project (IRGSP)"/>
            <person name="Matsumoto T."/>
            <person name="Wu J."/>
            <person name="Kanamori H."/>
            <person name="Katayose Y."/>
            <person name="Fujisawa M."/>
            <person name="Namiki N."/>
            <person name="Mizuno H."/>
            <person name="Yamamoto K."/>
            <person name="Antonio B.A."/>
            <person name="Baba T."/>
            <person name="Sakata K."/>
            <person name="Nagamura Y."/>
            <person name="Aoki H."/>
            <person name="Arikawa K."/>
            <person name="Arita K."/>
            <person name="Bito T."/>
            <person name="Chiden Y."/>
            <person name="Fujitsuka N."/>
            <person name="Fukunaka R."/>
            <person name="Hamada M."/>
            <person name="Harada C."/>
            <person name="Hayashi A."/>
            <person name="Hijishita S."/>
            <person name="Honda M."/>
            <person name="Hosokawa S."/>
            <person name="Ichikawa Y."/>
            <person name="Idonuma A."/>
            <person name="Iijima M."/>
            <person name="Ikeda M."/>
            <person name="Ikeno M."/>
            <person name="Ito K."/>
            <person name="Ito S."/>
            <person name="Ito T."/>
            <person name="Ito Y."/>
            <person name="Ito Y."/>
            <person name="Iwabuchi A."/>
            <person name="Kamiya K."/>
            <person name="Karasawa W."/>
            <person name="Kurita K."/>
            <person name="Katagiri S."/>
            <person name="Kikuta A."/>
            <person name="Kobayashi H."/>
            <person name="Kobayashi N."/>
            <person name="Machita K."/>
            <person name="Maehara T."/>
            <person name="Masukawa M."/>
            <person name="Mizubayashi T."/>
            <person name="Mukai Y."/>
            <person name="Nagasaki H."/>
            <person name="Nagata Y."/>
            <person name="Naito S."/>
            <person name="Nakashima M."/>
            <person name="Nakama Y."/>
            <person name="Nakamichi Y."/>
            <person name="Nakamura M."/>
            <person name="Meguro A."/>
            <person name="Negishi M."/>
            <person name="Ohta I."/>
            <person name="Ohta T."/>
            <person name="Okamoto M."/>
            <person name="Ono N."/>
            <person name="Saji S."/>
            <person name="Sakaguchi M."/>
            <person name="Sakai K."/>
            <person name="Shibata M."/>
            <person name="Shimokawa T."/>
            <person name="Song J."/>
            <person name="Takazaki Y."/>
            <person name="Terasawa K."/>
            <person name="Tsugane M."/>
            <person name="Tsuji K."/>
            <person name="Ueda S."/>
            <person name="Waki K."/>
            <person name="Yamagata H."/>
            <person name="Yamamoto M."/>
            <person name="Yamamoto S."/>
            <person name="Yamane H."/>
            <person name="Yoshiki S."/>
            <person name="Yoshihara R."/>
            <person name="Yukawa K."/>
            <person name="Zhong H."/>
            <person name="Yano M."/>
            <person name="Yuan Q."/>
            <person name="Ouyang S."/>
            <person name="Liu J."/>
            <person name="Jones K.M."/>
            <person name="Gansberger K."/>
            <person name="Moffat K."/>
            <person name="Hill J."/>
            <person name="Bera J."/>
            <person name="Fadrosh D."/>
            <person name="Jin S."/>
            <person name="Johri S."/>
            <person name="Kim M."/>
            <person name="Overton L."/>
            <person name="Reardon M."/>
            <person name="Tsitrin T."/>
            <person name="Vuong H."/>
            <person name="Weaver B."/>
            <person name="Ciecko A."/>
            <person name="Tallon L."/>
            <person name="Jackson J."/>
            <person name="Pai G."/>
            <person name="Aken S.V."/>
            <person name="Utterback T."/>
            <person name="Reidmuller S."/>
            <person name="Feldblyum T."/>
            <person name="Hsiao J."/>
            <person name="Zismann V."/>
            <person name="Iobst S."/>
            <person name="de Vazeille A.R."/>
            <person name="Buell C.R."/>
            <person name="Ying K."/>
            <person name="Li Y."/>
            <person name="Lu T."/>
            <person name="Huang Y."/>
            <person name="Zhao Q."/>
            <person name="Feng Q."/>
            <person name="Zhang L."/>
            <person name="Zhu J."/>
            <person name="Weng Q."/>
            <person name="Mu J."/>
            <person name="Lu Y."/>
            <person name="Fan D."/>
            <person name="Liu Y."/>
            <person name="Guan J."/>
            <person name="Zhang Y."/>
            <person name="Yu S."/>
            <person name="Liu X."/>
            <person name="Zhang Y."/>
            <person name="Hong G."/>
            <person name="Han B."/>
            <person name="Choisne N."/>
            <person name="Demange N."/>
            <person name="Orjeda G."/>
            <person name="Samain S."/>
            <person name="Cattolico L."/>
            <person name="Pelletier E."/>
            <person name="Couloux A."/>
            <person name="Segurens B."/>
            <person name="Wincker P."/>
            <person name="D'Hont A."/>
            <person name="Scarpelli C."/>
            <person name="Weissenbach J."/>
            <person name="Salanoubat M."/>
            <person name="Quetier F."/>
            <person name="Yu Y."/>
            <person name="Kim H.R."/>
            <person name="Rambo T."/>
            <person name="Currie J."/>
            <person name="Collura K."/>
            <person name="Luo M."/>
            <person name="Yang T."/>
            <person name="Ammiraju J.S.S."/>
            <person name="Engler F."/>
            <person name="Soderlund C."/>
            <person name="Wing R.A."/>
            <person name="Palmer L.E."/>
            <person name="de la Bastide M."/>
            <person name="Spiegel L."/>
            <person name="Nascimento L."/>
            <person name="Zutavern T."/>
            <person name="O'Shaughnessy A."/>
            <person name="Dike S."/>
            <person name="Dedhia N."/>
            <person name="Preston R."/>
            <person name="Balija V."/>
            <person name="McCombie W.R."/>
            <person name="Chow T."/>
            <person name="Chen H."/>
            <person name="Chung M."/>
            <person name="Chen C."/>
            <person name="Shaw J."/>
            <person name="Wu H."/>
            <person name="Hsiao K."/>
            <person name="Chao Y."/>
            <person name="Chu M."/>
            <person name="Cheng C."/>
            <person name="Hour A."/>
            <person name="Lee P."/>
            <person name="Lin S."/>
            <person name="Lin Y."/>
            <person name="Liou J."/>
            <person name="Liu S."/>
            <person name="Hsing Y."/>
            <person name="Raghuvanshi S."/>
            <person name="Mohanty A."/>
            <person name="Bharti A.K."/>
            <person name="Gaur A."/>
            <person name="Gupta V."/>
            <person name="Kumar D."/>
            <person name="Ravi V."/>
            <person name="Vij S."/>
            <person name="Kapur A."/>
            <person name="Khurana P."/>
            <person name="Khurana P."/>
            <person name="Khurana J.P."/>
            <person name="Tyagi A.K."/>
            <person name="Gaikwad K."/>
            <person name="Singh A."/>
            <person name="Dalal V."/>
            <person name="Srivastava S."/>
            <person name="Dixit A."/>
            <person name="Pal A.K."/>
            <person name="Ghazi I.A."/>
            <person name="Yadav M."/>
            <person name="Pandit A."/>
            <person name="Bhargava A."/>
            <person name="Sureshbabu K."/>
            <person name="Batra K."/>
            <person name="Sharma T.R."/>
            <person name="Mohapatra T."/>
            <person name="Singh N.K."/>
            <person name="Messing J."/>
            <person name="Nelson A.B."/>
            <person name="Fuks G."/>
            <person name="Kavchok S."/>
            <person name="Keizer G."/>
            <person name="Linton E."/>
            <person name="Llaca V."/>
            <person name="Song R."/>
            <person name="Tanyolac B."/>
            <person name="Young S."/>
            <person name="Ho-Il K."/>
            <person name="Hahn J.H."/>
            <person name="Sangsakoo G."/>
            <person name="Vanavichit A."/>
            <person name="de Mattos Luiz.A.T."/>
            <person name="Zimmer P.D."/>
            <person name="Malone G."/>
            <person name="Dellagostin O."/>
            <person name="de Oliveira A.C."/>
            <person name="Bevan M."/>
            <person name="Bancroft I."/>
            <person name="Minx P."/>
            <person name="Cordum H."/>
            <person name="Wilson R."/>
            <person name="Cheng Z."/>
            <person name="Jin W."/>
            <person name="Jiang J."/>
            <person name="Leong S.A."/>
            <person name="Iwama H."/>
            <person name="Gojobori T."/>
            <person name="Itoh T."/>
            <person name="Niimura Y."/>
            <person name="Fujii Y."/>
            <person name="Habara T."/>
            <person name="Sakai H."/>
            <person name="Sato Y."/>
            <person name="Wilson G."/>
            <person name="Kumar K."/>
            <person name="McCouch S."/>
            <person name="Juretic N."/>
            <person name="Hoen D."/>
            <person name="Wright S."/>
            <person name="Bruskiewich R."/>
            <person name="Bureau T."/>
            <person name="Miyao A."/>
            <person name="Hirochika H."/>
            <person name="Nishikawa T."/>
            <person name="Kadowaki K."/>
            <person name="Sugiura M."/>
            <person name="Burr B."/>
            <person name="Sasaki T."/>
        </authorList>
    </citation>
    <scope>NUCLEOTIDE SEQUENCE [LARGE SCALE GENOMIC DNA]</scope>
    <source>
        <strain evidence="2">cv. Nipponbare</strain>
    </source>
</reference>
<dbReference type="Proteomes" id="UP000059680">
    <property type="component" value="Chromosome 11"/>
</dbReference>
<name>A0A0P0Y3U6_ORYSJ</name>
<protein>
    <submittedName>
        <fullName evidence="1">Os11g0592500 protein</fullName>
    </submittedName>
</protein>
<organism evidence="1 2">
    <name type="scientific">Oryza sativa subsp. japonica</name>
    <name type="common">Rice</name>
    <dbReference type="NCBI Taxonomy" id="39947"/>
    <lineage>
        <taxon>Eukaryota</taxon>
        <taxon>Viridiplantae</taxon>
        <taxon>Streptophyta</taxon>
        <taxon>Embryophyta</taxon>
        <taxon>Tracheophyta</taxon>
        <taxon>Spermatophyta</taxon>
        <taxon>Magnoliopsida</taxon>
        <taxon>Liliopsida</taxon>
        <taxon>Poales</taxon>
        <taxon>Poaceae</taxon>
        <taxon>BOP clade</taxon>
        <taxon>Oryzoideae</taxon>
        <taxon>Oryzeae</taxon>
        <taxon>Oryzinae</taxon>
        <taxon>Oryza</taxon>
        <taxon>Oryza sativa</taxon>
    </lineage>
</organism>
<dbReference type="AlphaFoldDB" id="A0A0P0Y3U6"/>
<sequence>MERGGEMDPPITASLGAIHIVFGKLVRLLSEPGLRLHKEEMKALGVLKDGLQVLIEDYLMEPSDLEGPPF</sequence>
<proteinExistence type="predicted"/>
<evidence type="ECO:0000313" key="1">
    <source>
        <dbReference type="EMBL" id="BAT14687.1"/>
    </source>
</evidence>
<dbReference type="ExpressionAtlas" id="A0A0P0Y3U6">
    <property type="expression patterns" value="baseline and differential"/>
</dbReference>
<accession>A0A0P0Y3U6</accession>
<reference evidence="1 2" key="3">
    <citation type="journal article" date="2013" name="Rice">
        <title>Improvement of the Oryza sativa Nipponbare reference genome using next generation sequence and optical map data.</title>
        <authorList>
            <person name="Kawahara Y."/>
            <person name="de la Bastide M."/>
            <person name="Hamilton J.P."/>
            <person name="Kanamori H."/>
            <person name="McCombie W.R."/>
            <person name="Ouyang S."/>
            <person name="Schwartz D.C."/>
            <person name="Tanaka T."/>
            <person name="Wu J."/>
            <person name="Zhou S."/>
            <person name="Childs K.L."/>
            <person name="Davidson R.M."/>
            <person name="Lin H."/>
            <person name="Quesada-Ocampo L."/>
            <person name="Vaillancourt B."/>
            <person name="Sakai H."/>
            <person name="Lee S.S."/>
            <person name="Kim J."/>
            <person name="Numa H."/>
            <person name="Itoh T."/>
            <person name="Buell C.R."/>
            <person name="Matsumoto T."/>
        </authorList>
    </citation>
    <scope>NUCLEOTIDE SEQUENCE [LARGE SCALE GENOMIC DNA]</scope>
    <source>
        <strain evidence="2">cv. Nipponbare</strain>
    </source>
</reference>
<dbReference type="EMBL" id="AP014967">
    <property type="protein sequence ID" value="BAT14687.1"/>
    <property type="molecule type" value="Genomic_DNA"/>
</dbReference>
<gene>
    <name evidence="1" type="ordered locus">Os11g0592500</name>
    <name evidence="1" type="ORF">OSNPB_110592500</name>
</gene>